<organism evidence="9 10">
    <name type="scientific">Galendromus occidentalis</name>
    <name type="common">western predatory mite</name>
    <dbReference type="NCBI Taxonomy" id="34638"/>
    <lineage>
        <taxon>Eukaryota</taxon>
        <taxon>Metazoa</taxon>
        <taxon>Ecdysozoa</taxon>
        <taxon>Arthropoda</taxon>
        <taxon>Chelicerata</taxon>
        <taxon>Arachnida</taxon>
        <taxon>Acari</taxon>
        <taxon>Parasitiformes</taxon>
        <taxon>Mesostigmata</taxon>
        <taxon>Gamasina</taxon>
        <taxon>Phytoseioidea</taxon>
        <taxon>Phytoseiidae</taxon>
        <taxon>Typhlodrominae</taxon>
        <taxon>Galendromus</taxon>
    </lineage>
</organism>
<evidence type="ECO:0000256" key="7">
    <source>
        <dbReference type="ARBA" id="ARBA00023170"/>
    </source>
</evidence>
<comment type="subcellular location">
    <subcellularLocation>
        <location evidence="1">Cell membrane</location>
        <topology evidence="1">Multi-pass membrane protein</topology>
    </subcellularLocation>
</comment>
<evidence type="ECO:0000256" key="2">
    <source>
        <dbReference type="ARBA" id="ARBA00005327"/>
    </source>
</evidence>
<dbReference type="Proteomes" id="UP000694867">
    <property type="component" value="Unplaced"/>
</dbReference>
<keyword evidence="6 8" id="KW-0472">Membrane</keyword>
<evidence type="ECO:0000256" key="4">
    <source>
        <dbReference type="ARBA" id="ARBA00022692"/>
    </source>
</evidence>
<keyword evidence="5 8" id="KW-1133">Transmembrane helix</keyword>
<dbReference type="Pfam" id="PF06151">
    <property type="entry name" value="Trehalose_recp"/>
    <property type="match status" value="1"/>
</dbReference>
<evidence type="ECO:0000256" key="5">
    <source>
        <dbReference type="ARBA" id="ARBA00022989"/>
    </source>
</evidence>
<name>A0AAJ7WI48_9ACAR</name>
<evidence type="ECO:0000256" key="3">
    <source>
        <dbReference type="ARBA" id="ARBA00022475"/>
    </source>
</evidence>
<keyword evidence="3" id="KW-1003">Cell membrane</keyword>
<dbReference type="AlphaFoldDB" id="A0AAJ7WI48"/>
<evidence type="ECO:0000313" key="10">
    <source>
        <dbReference type="RefSeq" id="XP_028967815.1"/>
    </source>
</evidence>
<feature type="transmembrane region" description="Helical" evidence="8">
    <location>
        <begin position="79"/>
        <end position="105"/>
    </location>
</feature>
<dbReference type="PANTHER" id="PTHR21421">
    <property type="entry name" value="GUSTATORY RECEPTOR"/>
    <property type="match status" value="1"/>
</dbReference>
<sequence>MPRSQVFTIQSSKRKVFPGESWSGLALSVSDHRPCYEVFKTFSVVLLHLKAVGIWRGKFLKCSEDIPDPHERHKWSRSVTFWSVLLLSTIHFYFVISFLSVFFAIGTRQLWATVSVFMRNAVTVLTIDLFYVNEPQISQLLCNFSKYPITSDRMKTVRRTCISTTVSCTLYSVFRLLIELRSILLSKHGYHDYQVRHWCGITLEPWDHKAVSILLCVDVVLRIPLMFASALYLVAFYLSAVSYQKHLFACYNTIVQQRVAESQNSKLLMSLSDLQALRRLQSNLSKCVLKCDDLFQKTAFFWTALFVIGVCLEVTRYFNGRATDPDFDGPNEILLLLINLMHYFALFLSLSIFGAKLTETAHSCTMLVHRMINHPPTDENLELFSQAHLLVAQMNKPEVAMSGWSFFNFSRNFILTMGGALLSYIIIIIQMAPSNSKDGTAASNITTTAAPTTLASSVNNFSS</sequence>
<keyword evidence="9" id="KW-1185">Reference proteome</keyword>
<feature type="transmembrane region" description="Helical" evidence="8">
    <location>
        <begin position="333"/>
        <end position="353"/>
    </location>
</feature>
<evidence type="ECO:0000256" key="8">
    <source>
        <dbReference type="SAM" id="Phobius"/>
    </source>
</evidence>
<protein>
    <submittedName>
        <fullName evidence="10">Uncharacterized protein LOC114828321</fullName>
    </submittedName>
</protein>
<dbReference type="GeneID" id="114828321"/>
<evidence type="ECO:0000256" key="6">
    <source>
        <dbReference type="ARBA" id="ARBA00023136"/>
    </source>
</evidence>
<dbReference type="PANTHER" id="PTHR21421:SF29">
    <property type="entry name" value="GUSTATORY RECEPTOR 5A FOR TREHALOSE-RELATED"/>
    <property type="match status" value="1"/>
</dbReference>
<dbReference type="GO" id="GO:0008527">
    <property type="term" value="F:taste receptor activity"/>
    <property type="evidence" value="ECO:0007669"/>
    <property type="project" value="InterPro"/>
</dbReference>
<dbReference type="GO" id="GO:0050916">
    <property type="term" value="P:sensory perception of sweet taste"/>
    <property type="evidence" value="ECO:0007669"/>
    <property type="project" value="UniProtKB-ARBA"/>
</dbReference>
<gene>
    <name evidence="10" type="primary">LOC114828321</name>
</gene>
<evidence type="ECO:0000313" key="9">
    <source>
        <dbReference type="Proteomes" id="UP000694867"/>
    </source>
</evidence>
<reference evidence="10" key="1">
    <citation type="submission" date="2025-08" db="UniProtKB">
        <authorList>
            <consortium name="RefSeq"/>
        </authorList>
    </citation>
    <scope>IDENTIFICATION</scope>
</reference>
<dbReference type="RefSeq" id="XP_028967815.1">
    <property type="nucleotide sequence ID" value="XM_029111982.1"/>
</dbReference>
<proteinExistence type="inferred from homology"/>
<feature type="transmembrane region" description="Helical" evidence="8">
    <location>
        <begin position="210"/>
        <end position="238"/>
    </location>
</feature>
<accession>A0AAJ7WI48</accession>
<keyword evidence="4 8" id="KW-0812">Transmembrane</keyword>
<keyword evidence="7" id="KW-0675">Receptor</keyword>
<feature type="transmembrane region" description="Helical" evidence="8">
    <location>
        <begin position="299"/>
        <end position="318"/>
    </location>
</feature>
<dbReference type="GO" id="GO:0005886">
    <property type="term" value="C:plasma membrane"/>
    <property type="evidence" value="ECO:0007669"/>
    <property type="project" value="UniProtKB-SubCell"/>
</dbReference>
<comment type="similarity">
    <text evidence="2">Belongs to the insect chemoreceptor superfamily. Gustatory receptor (GR) family. Gr5a subfamily.</text>
</comment>
<dbReference type="InterPro" id="IPR009318">
    <property type="entry name" value="Gustatory_rcpt"/>
</dbReference>
<evidence type="ECO:0000256" key="1">
    <source>
        <dbReference type="ARBA" id="ARBA00004651"/>
    </source>
</evidence>
<feature type="transmembrane region" description="Helical" evidence="8">
    <location>
        <begin position="413"/>
        <end position="432"/>
    </location>
</feature>
<dbReference type="KEGG" id="goe:114828321"/>